<organism evidence="1 2">
    <name type="scientific">Arctium lappa</name>
    <name type="common">Greater burdock</name>
    <name type="synonym">Lappa major</name>
    <dbReference type="NCBI Taxonomy" id="4217"/>
    <lineage>
        <taxon>Eukaryota</taxon>
        <taxon>Viridiplantae</taxon>
        <taxon>Streptophyta</taxon>
        <taxon>Embryophyta</taxon>
        <taxon>Tracheophyta</taxon>
        <taxon>Spermatophyta</taxon>
        <taxon>Magnoliopsida</taxon>
        <taxon>eudicotyledons</taxon>
        <taxon>Gunneridae</taxon>
        <taxon>Pentapetalae</taxon>
        <taxon>asterids</taxon>
        <taxon>campanulids</taxon>
        <taxon>Asterales</taxon>
        <taxon>Asteraceae</taxon>
        <taxon>Carduoideae</taxon>
        <taxon>Cardueae</taxon>
        <taxon>Arctiinae</taxon>
        <taxon>Arctium</taxon>
    </lineage>
</organism>
<evidence type="ECO:0000313" key="1">
    <source>
        <dbReference type="EMBL" id="KAI3734488.1"/>
    </source>
</evidence>
<evidence type="ECO:0000313" key="2">
    <source>
        <dbReference type="Proteomes" id="UP001055879"/>
    </source>
</evidence>
<dbReference type="EMBL" id="CM042050">
    <property type="protein sequence ID" value="KAI3734488.1"/>
    <property type="molecule type" value="Genomic_DNA"/>
</dbReference>
<gene>
    <name evidence="1" type="ORF">L6452_13958</name>
</gene>
<sequence>MDSALWLRHFLGLVVQTAAASYITLLSWDGTLLSFLTIPMLLCGIIKYGERTWVLMSADRKNLQDSFQRVNYARFMEEFSLKEAELLLHPLYIRDASILQTANYFFKTLEFKRIFVDLVLSFRVRVVSQSFFKRQDYKTAFQVIECELGFAYDVLYTKTPIIYTPFGVFSRLFTSFVTLSVLVTFLISIGLRSHKHVLIDVVVTCILLIGAILLELYAAISSLSSDWANLWFSQHASKVPLLSHLVLPILSTQKGKRWSNSMHQFSLLDFSLNQKSSTFQEILGFIPIGKSLKKNLCEKWQSFCQLKHLDVSPELKSFILDYFTETSTDTLDLNMVFTCRGAVSLQAHESYGTFKWTDDA</sequence>
<reference evidence="2" key="1">
    <citation type="journal article" date="2022" name="Mol. Ecol. Resour.">
        <title>The genomes of chicory, endive, great burdock and yacon provide insights into Asteraceae palaeo-polyploidization history and plant inulin production.</title>
        <authorList>
            <person name="Fan W."/>
            <person name="Wang S."/>
            <person name="Wang H."/>
            <person name="Wang A."/>
            <person name="Jiang F."/>
            <person name="Liu H."/>
            <person name="Zhao H."/>
            <person name="Xu D."/>
            <person name="Zhang Y."/>
        </authorList>
    </citation>
    <scope>NUCLEOTIDE SEQUENCE [LARGE SCALE GENOMIC DNA]</scope>
    <source>
        <strain evidence="2">cv. Niubang</strain>
    </source>
</reference>
<comment type="caution">
    <text evidence="1">The sequence shown here is derived from an EMBL/GenBank/DDBJ whole genome shotgun (WGS) entry which is preliminary data.</text>
</comment>
<name>A0ACB9CJR8_ARCLA</name>
<protein>
    <submittedName>
        <fullName evidence="1">Uncharacterized protein</fullName>
    </submittedName>
</protein>
<proteinExistence type="predicted"/>
<dbReference type="Proteomes" id="UP001055879">
    <property type="component" value="Linkage Group LG04"/>
</dbReference>
<reference evidence="1 2" key="2">
    <citation type="journal article" date="2022" name="Mol. Ecol. Resour.">
        <title>The genomes of chicory, endive, great burdock and yacon provide insights into Asteraceae paleo-polyploidization history and plant inulin production.</title>
        <authorList>
            <person name="Fan W."/>
            <person name="Wang S."/>
            <person name="Wang H."/>
            <person name="Wang A."/>
            <person name="Jiang F."/>
            <person name="Liu H."/>
            <person name="Zhao H."/>
            <person name="Xu D."/>
            <person name="Zhang Y."/>
        </authorList>
    </citation>
    <scope>NUCLEOTIDE SEQUENCE [LARGE SCALE GENOMIC DNA]</scope>
    <source>
        <strain evidence="2">cv. Niubang</strain>
    </source>
</reference>
<keyword evidence="2" id="KW-1185">Reference proteome</keyword>
<accession>A0ACB9CJR8</accession>